<dbReference type="AlphaFoldDB" id="A0AAW2GY62"/>
<gene>
    <name evidence="2" type="ORF">PUN28_000125</name>
</gene>
<name>A0AAW2GY62_9HYME</name>
<evidence type="ECO:0000256" key="1">
    <source>
        <dbReference type="SAM" id="Phobius"/>
    </source>
</evidence>
<dbReference type="Proteomes" id="UP001430953">
    <property type="component" value="Unassembled WGS sequence"/>
</dbReference>
<accession>A0AAW2GY62</accession>
<comment type="caution">
    <text evidence="2">The sequence shown here is derived from an EMBL/GenBank/DDBJ whole genome shotgun (WGS) entry which is preliminary data.</text>
</comment>
<organism evidence="2 3">
    <name type="scientific">Cardiocondyla obscurior</name>
    <dbReference type="NCBI Taxonomy" id="286306"/>
    <lineage>
        <taxon>Eukaryota</taxon>
        <taxon>Metazoa</taxon>
        <taxon>Ecdysozoa</taxon>
        <taxon>Arthropoda</taxon>
        <taxon>Hexapoda</taxon>
        <taxon>Insecta</taxon>
        <taxon>Pterygota</taxon>
        <taxon>Neoptera</taxon>
        <taxon>Endopterygota</taxon>
        <taxon>Hymenoptera</taxon>
        <taxon>Apocrita</taxon>
        <taxon>Aculeata</taxon>
        <taxon>Formicoidea</taxon>
        <taxon>Formicidae</taxon>
        <taxon>Myrmicinae</taxon>
        <taxon>Cardiocondyla</taxon>
    </lineage>
</organism>
<sequence>MTYLIINFLRSAIIRYALLAPVFSSFSFLAVSFDVFQKPTASLLYRSVRVKNSNQHIKASEKNFYRFFSYEITTCHTFKIALSLLKNKRNKSYQPV</sequence>
<evidence type="ECO:0000313" key="2">
    <source>
        <dbReference type="EMBL" id="KAL0132141.1"/>
    </source>
</evidence>
<keyword evidence="3" id="KW-1185">Reference proteome</keyword>
<evidence type="ECO:0008006" key="4">
    <source>
        <dbReference type="Google" id="ProtNLM"/>
    </source>
</evidence>
<keyword evidence="1" id="KW-0472">Membrane</keyword>
<keyword evidence="1" id="KW-1133">Transmembrane helix</keyword>
<proteinExistence type="predicted"/>
<evidence type="ECO:0000313" key="3">
    <source>
        <dbReference type="Proteomes" id="UP001430953"/>
    </source>
</evidence>
<protein>
    <recommendedName>
        <fullName evidence="4">Secreted protein</fullName>
    </recommendedName>
</protein>
<dbReference type="EMBL" id="JADYXP020000001">
    <property type="protein sequence ID" value="KAL0132141.1"/>
    <property type="molecule type" value="Genomic_DNA"/>
</dbReference>
<feature type="transmembrane region" description="Helical" evidence="1">
    <location>
        <begin position="12"/>
        <end position="36"/>
    </location>
</feature>
<keyword evidence="1" id="KW-0812">Transmembrane</keyword>
<reference evidence="2 3" key="1">
    <citation type="submission" date="2023-03" db="EMBL/GenBank/DDBJ databases">
        <title>High recombination rates correlate with genetic variation in Cardiocondyla obscurior ants.</title>
        <authorList>
            <person name="Errbii M."/>
        </authorList>
    </citation>
    <scope>NUCLEOTIDE SEQUENCE [LARGE SCALE GENOMIC DNA]</scope>
    <source>
        <strain evidence="2">Alpha-2009</strain>
        <tissue evidence="2">Whole body</tissue>
    </source>
</reference>